<proteinExistence type="predicted"/>
<dbReference type="AlphaFoldDB" id="A0A851GQD3"/>
<gene>
    <name evidence="2" type="ORF">HW115_16410</name>
</gene>
<evidence type="ECO:0000313" key="2">
    <source>
        <dbReference type="EMBL" id="NWK57207.1"/>
    </source>
</evidence>
<protein>
    <submittedName>
        <fullName evidence="2">Uncharacterized protein</fullName>
    </submittedName>
</protein>
<accession>A0A851GQD3</accession>
<keyword evidence="1" id="KW-0175">Coiled coil</keyword>
<sequence>MFHANQSRFIKAHTFPELRMGLCIMLGALLLQSSPHSRADTPSAEPKATPETSIALRYLDKLAKGTLDISKDTALSPYCSIKRRNEIREQLEFLQNTHFQDGDVFSYEGSRTEANFAAILLRSDNARSPLNIRIHAVALVKKNNQWLASPLPSRFTNTGYGYDPAVQKSVQQLEMWMAKEKTKRESSARQNAQANLLDSIKEEENSARLDRLDSHQAVENLLRQLKNKNLLGVLASLGAGSNQLPEPLDTTTDLISRGLDHSEDANAWTLVTHPSVITHTLKTDQKNKDVVVGFWNPLDSKHSHILYFPTEKQKGKTFTKLPNLLKSALLPEEERWREQWRNQQRDQEELVGKLPQLIYKHHPAKTFSGDPEEVSQYFIQALDSLNFLNCFRLIPRNGDFFDNPQKQAQHLNQLSQLWKSLHRVRANPRRDLDLIQSESLALLPLQFAKPNRSGEFHTIKVWLIRESGNWHLIPHETLNEYANDQLKAEKKKLETQLRALEKEQQEKHSKTLLARVTTLSPPLHKKNISADEAKKTLTRFRSTLRANDTTEALSLCAVLKGTSNVQTLKTFNYALRGASDHSANDHVLGVNSAGSWTAVSIRTESKTSHHYDYPLYLVVATEQGPKILLDIDLRHATNKGRKLLNNRNWKKLEEAVGDVSDVQTLFNGHSALATEDIKTNEPIKD</sequence>
<feature type="coiled-coil region" evidence="1">
    <location>
        <begin position="483"/>
        <end position="510"/>
    </location>
</feature>
<reference evidence="2 3" key="1">
    <citation type="submission" date="2020-07" db="EMBL/GenBank/DDBJ databases">
        <title>Roseicoccus Jingziensis gen. nov., sp. nov., isolated from coastal seawater.</title>
        <authorList>
            <person name="Feng X."/>
        </authorList>
    </citation>
    <scope>NUCLEOTIDE SEQUENCE [LARGE SCALE GENOMIC DNA]</scope>
    <source>
        <strain evidence="2 3">N1E253</strain>
    </source>
</reference>
<dbReference type="EMBL" id="JACBAZ010000008">
    <property type="protein sequence ID" value="NWK57207.1"/>
    <property type="molecule type" value="Genomic_DNA"/>
</dbReference>
<evidence type="ECO:0000256" key="1">
    <source>
        <dbReference type="SAM" id="Coils"/>
    </source>
</evidence>
<dbReference type="Proteomes" id="UP000557872">
    <property type="component" value="Unassembled WGS sequence"/>
</dbReference>
<comment type="caution">
    <text evidence="2">The sequence shown here is derived from an EMBL/GenBank/DDBJ whole genome shotgun (WGS) entry which is preliminary data.</text>
</comment>
<dbReference type="RefSeq" id="WP_178934031.1">
    <property type="nucleotide sequence ID" value="NZ_JACBAZ010000008.1"/>
</dbReference>
<evidence type="ECO:0000313" key="3">
    <source>
        <dbReference type="Proteomes" id="UP000557872"/>
    </source>
</evidence>
<keyword evidence="3" id="KW-1185">Reference proteome</keyword>
<name>A0A851GQD3_9BACT</name>
<organism evidence="2 3">
    <name type="scientific">Oceaniferula marina</name>
    <dbReference type="NCBI Taxonomy" id="2748318"/>
    <lineage>
        <taxon>Bacteria</taxon>
        <taxon>Pseudomonadati</taxon>
        <taxon>Verrucomicrobiota</taxon>
        <taxon>Verrucomicrobiia</taxon>
        <taxon>Verrucomicrobiales</taxon>
        <taxon>Verrucomicrobiaceae</taxon>
        <taxon>Oceaniferula</taxon>
    </lineage>
</organism>